<protein>
    <submittedName>
        <fullName evidence="2">Secreted protein</fullName>
    </submittedName>
</protein>
<evidence type="ECO:0000313" key="1">
    <source>
        <dbReference type="Proteomes" id="UP000036681"/>
    </source>
</evidence>
<dbReference type="AlphaFoldDB" id="A0A0M3HF24"/>
<sequence length="142" mass="16476">MQPCVAQFLIKYHTLCTLRQLCTLHDHLKLRLDNAGRIACPRIEAPFFNELTRVCRLFSEAGFVGPRQTAPFARIDQQRTCRVPVALRHVATHILETMRAIRRMGHEKCLGTRPSAQMKRHRRKWVTCSHTQHCFACGSKQR</sequence>
<dbReference type="WBParaSite" id="ALUE_0000011901-mRNA-1">
    <property type="protein sequence ID" value="ALUE_0000011901-mRNA-1"/>
    <property type="gene ID" value="ALUE_0000011901"/>
</dbReference>
<proteinExistence type="predicted"/>
<keyword evidence="1" id="KW-1185">Reference proteome</keyword>
<organism evidence="1 2">
    <name type="scientific">Ascaris lumbricoides</name>
    <name type="common">Giant roundworm</name>
    <dbReference type="NCBI Taxonomy" id="6252"/>
    <lineage>
        <taxon>Eukaryota</taxon>
        <taxon>Metazoa</taxon>
        <taxon>Ecdysozoa</taxon>
        <taxon>Nematoda</taxon>
        <taxon>Chromadorea</taxon>
        <taxon>Rhabditida</taxon>
        <taxon>Spirurina</taxon>
        <taxon>Ascaridomorpha</taxon>
        <taxon>Ascaridoidea</taxon>
        <taxon>Ascarididae</taxon>
        <taxon>Ascaris</taxon>
    </lineage>
</organism>
<evidence type="ECO:0000313" key="2">
    <source>
        <dbReference type="WBParaSite" id="ALUE_0000011901-mRNA-1"/>
    </source>
</evidence>
<reference evidence="2" key="1">
    <citation type="submission" date="2017-02" db="UniProtKB">
        <authorList>
            <consortium name="WormBaseParasite"/>
        </authorList>
    </citation>
    <scope>IDENTIFICATION</scope>
</reference>
<dbReference type="Proteomes" id="UP000036681">
    <property type="component" value="Unplaced"/>
</dbReference>
<name>A0A0M3HF24_ASCLU</name>
<accession>A0A0M3HF24</accession>